<reference evidence="3" key="1">
    <citation type="submission" date="2016-10" db="EMBL/GenBank/DDBJ databases">
        <authorList>
            <person name="Varghese N."/>
            <person name="Submissions S."/>
        </authorList>
    </citation>
    <scope>NUCLEOTIDE SEQUENCE [LARGE SCALE GENOMIC DNA]</scope>
    <source>
        <strain evidence="3">DSM 46838</strain>
    </source>
</reference>
<dbReference type="SUPFAM" id="SSF56601">
    <property type="entry name" value="beta-lactamase/transpeptidase-like"/>
    <property type="match status" value="1"/>
</dbReference>
<protein>
    <submittedName>
        <fullName evidence="2">CubicO group peptidase, beta-lactamase class C family</fullName>
    </submittedName>
</protein>
<evidence type="ECO:0000313" key="2">
    <source>
        <dbReference type="EMBL" id="SFE58960.1"/>
    </source>
</evidence>
<accession>A0A1I2BUH3</accession>
<dbReference type="Pfam" id="PF00144">
    <property type="entry name" value="Beta-lactamase"/>
    <property type="match status" value="1"/>
</dbReference>
<dbReference type="OrthoDB" id="3863176at2"/>
<dbReference type="InterPro" id="IPR050789">
    <property type="entry name" value="Diverse_Enzym_Activities"/>
</dbReference>
<dbReference type="InterPro" id="IPR012338">
    <property type="entry name" value="Beta-lactam/transpept-like"/>
</dbReference>
<dbReference type="STRING" id="1798228.SAMN05216574_104252"/>
<keyword evidence="3" id="KW-1185">Reference proteome</keyword>
<proteinExistence type="predicted"/>
<dbReference type="AlphaFoldDB" id="A0A1I2BUH3"/>
<organism evidence="2 3">
    <name type="scientific">Blastococcus tunisiensis</name>
    <dbReference type="NCBI Taxonomy" id="1798228"/>
    <lineage>
        <taxon>Bacteria</taxon>
        <taxon>Bacillati</taxon>
        <taxon>Actinomycetota</taxon>
        <taxon>Actinomycetes</taxon>
        <taxon>Geodermatophilales</taxon>
        <taxon>Geodermatophilaceae</taxon>
        <taxon>Blastococcus</taxon>
    </lineage>
</organism>
<gene>
    <name evidence="2" type="ORF">SAMN05216574_104252</name>
</gene>
<evidence type="ECO:0000259" key="1">
    <source>
        <dbReference type="Pfam" id="PF00144"/>
    </source>
</evidence>
<dbReference type="Gene3D" id="3.40.710.10">
    <property type="entry name" value="DD-peptidase/beta-lactamase superfamily"/>
    <property type="match status" value="1"/>
</dbReference>
<dbReference type="InterPro" id="IPR001466">
    <property type="entry name" value="Beta-lactam-related"/>
</dbReference>
<dbReference type="RefSeq" id="WP_092196139.1">
    <property type="nucleotide sequence ID" value="NZ_FOND01000004.1"/>
</dbReference>
<name>A0A1I2BUH3_9ACTN</name>
<dbReference type="EMBL" id="FOND01000004">
    <property type="protein sequence ID" value="SFE58960.1"/>
    <property type="molecule type" value="Genomic_DNA"/>
</dbReference>
<dbReference type="Proteomes" id="UP000198589">
    <property type="component" value="Unassembled WGS sequence"/>
</dbReference>
<dbReference type="PANTHER" id="PTHR43283">
    <property type="entry name" value="BETA-LACTAMASE-RELATED"/>
    <property type="match status" value="1"/>
</dbReference>
<evidence type="ECO:0000313" key="3">
    <source>
        <dbReference type="Proteomes" id="UP000198589"/>
    </source>
</evidence>
<sequence length="464" mass="48819">MTTPATVRSAAGYLLSWIEAQAAHRRVPGVQVAVRSGDELVLSAAVGVADVAAGTPLTTGHLFRVASHSKMFTATAVLQLVEAGRMRLDDPIGRHLPELSAGSSPIARATVRELLGHLSGVARDGAAADFWQLEQPFPDRDAVLAEVLRDGVVHRRNEYFKYSNVGYALVGLAIEAVTGTPYAEHLRSAVLEPLGLTRTGADHDPARTGEFAAGHTALLLGADRRETLGQADTGAMAAATGFFSTAEELTVFGAGHHFGDERLLADDSKRLMQRLESVVTAYGSEVGRYGIGMALMTVGDRELVGHSGGYPGHSTQTLIDPVGRLVVSVLTNAIDGPAEDLAVGLVKLVDLALQPRVEVPPPPDGAPPPASFTGRFSSLWGVLDIAELGGRLVMVRPTLPDPLPTVEELQVVDGSTLRSAAQPGFGPAGELIRLERDADGRVASLRYGGVTCRPVAPPLRHLPG</sequence>
<feature type="domain" description="Beta-lactamase-related" evidence="1">
    <location>
        <begin position="17"/>
        <end position="336"/>
    </location>
</feature>